<proteinExistence type="evidence at transcript level"/>
<keyword evidence="3" id="KW-0808">Transferase</keyword>
<dbReference type="InterPro" id="IPR049625">
    <property type="entry name" value="Glyco_transf_61_cat"/>
</dbReference>
<comment type="subcellular location">
    <subcellularLocation>
        <location evidence="1">Golgi apparatus membrane</location>
        <topology evidence="1">Single-pass type II membrane protein</topology>
    </subcellularLocation>
</comment>
<organism evidence="7">
    <name type="scientific">Plantago cunninghamii</name>
    <dbReference type="NCBI Taxonomy" id="589140"/>
    <lineage>
        <taxon>Eukaryota</taxon>
        <taxon>Viridiplantae</taxon>
        <taxon>Streptophyta</taxon>
        <taxon>Embryophyta</taxon>
        <taxon>Tracheophyta</taxon>
        <taxon>Spermatophyta</taxon>
        <taxon>Magnoliopsida</taxon>
        <taxon>eudicotyledons</taxon>
        <taxon>Gunneridae</taxon>
        <taxon>Pentapetalae</taxon>
        <taxon>asterids</taxon>
        <taxon>lamiids</taxon>
        <taxon>Lamiales</taxon>
        <taxon>Plantaginaceae</taxon>
        <taxon>Plantagineae</taxon>
        <taxon>Plantago</taxon>
    </lineage>
</organism>
<name>A0A1S6EK21_9LAMI</name>
<feature type="region of interest" description="Disordered" evidence="5">
    <location>
        <begin position="1"/>
        <end position="108"/>
    </location>
</feature>
<evidence type="ECO:0000256" key="5">
    <source>
        <dbReference type="SAM" id="MobiDB-lite"/>
    </source>
</evidence>
<dbReference type="EMBL" id="KY584519">
    <property type="protein sequence ID" value="AQR57522.1"/>
    <property type="molecule type" value="mRNA"/>
</dbReference>
<evidence type="ECO:0000256" key="4">
    <source>
        <dbReference type="ARBA" id="ARBA00023180"/>
    </source>
</evidence>
<reference evidence="7" key="2">
    <citation type="submission" date="2017-02" db="EMBL/GenBank/DDBJ databases">
        <authorList>
            <person name="Peterson S.W."/>
        </authorList>
    </citation>
    <scope>NUCLEOTIDE SEQUENCE</scope>
    <source>
        <tissue evidence="7">Integument</tissue>
    </source>
</reference>
<dbReference type="PANTHER" id="PTHR20961:SF149">
    <property type="entry name" value="PROTEIN O-LINKED-MANNOSE BETA-1,4-N-ACETYLGLUCOSAMINYLTRANSFERASE 2-LIKE"/>
    <property type="match status" value="1"/>
</dbReference>
<keyword evidence="4" id="KW-0325">Glycoprotein</keyword>
<dbReference type="AlphaFoldDB" id="A0A1S6EK21"/>
<evidence type="ECO:0000256" key="2">
    <source>
        <dbReference type="ARBA" id="ARBA00022676"/>
    </source>
</evidence>
<dbReference type="Pfam" id="PF04577">
    <property type="entry name" value="Glyco_transf_61"/>
    <property type="match status" value="1"/>
</dbReference>
<feature type="compositionally biased region" description="Basic and acidic residues" evidence="5">
    <location>
        <begin position="1"/>
        <end position="14"/>
    </location>
</feature>
<feature type="compositionally biased region" description="Polar residues" evidence="5">
    <location>
        <begin position="49"/>
        <end position="58"/>
    </location>
</feature>
<evidence type="ECO:0000313" key="7">
    <source>
        <dbReference type="EMBL" id="AQR57522.1"/>
    </source>
</evidence>
<feature type="domain" description="Glycosyltransferase 61 catalytic" evidence="6">
    <location>
        <begin position="232"/>
        <end position="423"/>
    </location>
</feature>
<accession>A0A1S6EK21</accession>
<keyword evidence="2" id="KW-0328">Glycosyltransferase</keyword>
<dbReference type="InterPro" id="IPR007657">
    <property type="entry name" value="Glycosyltransferase_61"/>
</dbReference>
<reference evidence="7" key="1">
    <citation type="journal article" date="2016" name="J. Exp. Bot.">
        <title>Differences in glycosyltransferase family 61 accompany variation in seed coat mucilage composition in Plantago spp.</title>
        <authorList>
            <person name="Phan J.L."/>
            <person name="Tucker M.R."/>
            <person name="Khor S.F."/>
            <person name="Shirley N."/>
            <person name="Lahnstein J."/>
            <person name="Beahan C."/>
            <person name="Bacic A."/>
            <person name="Burton R.A."/>
        </authorList>
    </citation>
    <scope>NUCLEOTIDE SEQUENCE</scope>
    <source>
        <tissue evidence="7">Integument</tissue>
    </source>
</reference>
<evidence type="ECO:0000259" key="6">
    <source>
        <dbReference type="Pfam" id="PF04577"/>
    </source>
</evidence>
<dbReference type="GO" id="GO:0000139">
    <property type="term" value="C:Golgi membrane"/>
    <property type="evidence" value="ECO:0007669"/>
    <property type="project" value="UniProtKB-SubCell"/>
</dbReference>
<feature type="compositionally biased region" description="Polar residues" evidence="5">
    <location>
        <begin position="74"/>
        <end position="107"/>
    </location>
</feature>
<evidence type="ECO:0000256" key="3">
    <source>
        <dbReference type="ARBA" id="ARBA00022679"/>
    </source>
</evidence>
<protein>
    <submittedName>
        <fullName evidence="7">GT61_8</fullName>
    </submittedName>
</protein>
<dbReference type="PANTHER" id="PTHR20961">
    <property type="entry name" value="GLYCOSYLTRANSFERASE"/>
    <property type="match status" value="1"/>
</dbReference>
<evidence type="ECO:0000256" key="1">
    <source>
        <dbReference type="ARBA" id="ARBA00004323"/>
    </source>
</evidence>
<dbReference type="GO" id="GO:0016763">
    <property type="term" value="F:pentosyltransferase activity"/>
    <property type="evidence" value="ECO:0007669"/>
    <property type="project" value="UniProtKB-ARBA"/>
</dbReference>
<sequence>MMSKHIDDLDDHPNFKSNDATKISMPIDDDGPSNFLPSKNDTDDDRPSNHQSSTSDPVTVSKPADDDGDPPNSQPLKNDTRTLTNNDTITVSKPTDDNGSSNFQSSKDASEYRNLRNCTVQQPKVRSEVVVEREKAWCGKIAGNADLCELEGDIRVQAETGTIFFMTSNETMLNSLHSWDIKPYPRGYVVNLRHWTVKLIRHKDKGHRFYMCKKYHNAPAILFSMFGHSGNYYHSFSDLLFPLYITSFEFQRDVDLLATDYQVSWVPKFHDILSRFTKHRIVDIDQENGQVHCYQKMFVGLKFYKDLYIDQSAPEYAMGVSVSNFRQLLRETYSLERKNSTVLASDSPRLMIISRKKTRIILNQDEVSQAAREVGFQVVLAEADGSTNLSKFAQAVNLCDALMGIHGAGLTNMLFLPDNAVVIQLVPLGGIDWWAKLDYGEPPAGMNLRYLEYEIATNESTLGQQYPSDHPVIRHPETIHKAKWELILSLYLDNQNFTIDVERFKGTLVKTMDLLKTS</sequence>